<dbReference type="Gene3D" id="3.40.50.300">
    <property type="entry name" value="P-loop containing nucleotide triphosphate hydrolases"/>
    <property type="match status" value="1"/>
</dbReference>
<keyword evidence="4" id="KW-0548">Nucleotidyltransferase</keyword>
<dbReference type="PANTHER" id="PTHR34388">
    <property type="entry name" value="DNA POLYMERASE III SUBUNIT DELTA"/>
    <property type="match status" value="1"/>
</dbReference>
<evidence type="ECO:0000313" key="12">
    <source>
        <dbReference type="Proteomes" id="UP000248857"/>
    </source>
</evidence>
<comment type="similarity">
    <text evidence="7">Belongs to the DNA polymerase HolA subunit family.</text>
</comment>
<dbReference type="AlphaFoldDB" id="A0A2W1K685"/>
<keyword evidence="3" id="KW-0808">Transferase</keyword>
<evidence type="ECO:0000256" key="8">
    <source>
        <dbReference type="ARBA" id="ARBA00049244"/>
    </source>
</evidence>
<dbReference type="NCBIfam" id="TIGR01128">
    <property type="entry name" value="holA"/>
    <property type="match status" value="1"/>
</dbReference>
<evidence type="ECO:0000256" key="2">
    <source>
        <dbReference type="ARBA" id="ARBA00017703"/>
    </source>
</evidence>
<dbReference type="GO" id="GO:0003677">
    <property type="term" value="F:DNA binding"/>
    <property type="evidence" value="ECO:0007669"/>
    <property type="project" value="InterPro"/>
</dbReference>
<evidence type="ECO:0000256" key="5">
    <source>
        <dbReference type="ARBA" id="ARBA00022705"/>
    </source>
</evidence>
<feature type="domain" description="DNA polymerase III delta N-terminal" evidence="9">
    <location>
        <begin position="4"/>
        <end position="125"/>
    </location>
</feature>
<keyword evidence="6" id="KW-0239">DNA-directed DNA polymerase</keyword>
<gene>
    <name evidence="11" type="ORF">C1752_00565</name>
</gene>
<dbReference type="InterPro" id="IPR005790">
    <property type="entry name" value="DNA_polIII_delta"/>
</dbReference>
<evidence type="ECO:0000256" key="7">
    <source>
        <dbReference type="ARBA" id="ARBA00034754"/>
    </source>
</evidence>
<sequence length="338" mass="37754">MPVYLYWGEDHYRLNRAVEALHAQVLDPAWLSFNYDKIEVGSSADAATQMMQGFNQAMTPPFGAGQRLVWLINPTLGRQDSEDVVSELERTLPALPETSHLLLTYASKPNGRSKAIKLLQKQAQTQEFTPIPPWKTQLLIQSVKQAASEVGVKLSADAVELLADSIGNDTQRLYCELNKLQLYAQQQSAALTAEAVAKLVPATTQNSLQLADAIRQGHTSQALTLVADLLAISEPSLKITATLVRQFRTWLWIKLMLEAGERDERVIAKAAEVRNPKRIYFLQQDVKSLRSPQLRQVLKGLLELDVSLKQGQNSTTVLQTKIIELCQLCQMPAREHHP</sequence>
<dbReference type="RefSeq" id="WP_110984519.1">
    <property type="nucleotide sequence ID" value="NZ_CAWNWM010000001.1"/>
</dbReference>
<dbReference type="GO" id="GO:0003887">
    <property type="term" value="F:DNA-directed DNA polymerase activity"/>
    <property type="evidence" value="ECO:0007669"/>
    <property type="project" value="UniProtKB-KW"/>
</dbReference>
<dbReference type="Gene3D" id="1.20.272.10">
    <property type="match status" value="1"/>
</dbReference>
<evidence type="ECO:0000256" key="1">
    <source>
        <dbReference type="ARBA" id="ARBA00012417"/>
    </source>
</evidence>
<feature type="domain" description="DNA polymerase III delta subunit-like C-terminal" evidence="10">
    <location>
        <begin position="205"/>
        <end position="317"/>
    </location>
</feature>
<dbReference type="Pfam" id="PF06144">
    <property type="entry name" value="DNA_pol3_delta"/>
    <property type="match status" value="1"/>
</dbReference>
<dbReference type="OrthoDB" id="581300at2"/>
<evidence type="ECO:0000256" key="3">
    <source>
        <dbReference type="ARBA" id="ARBA00022679"/>
    </source>
</evidence>
<dbReference type="InterPro" id="IPR010372">
    <property type="entry name" value="DNA_pol3_delta_N"/>
</dbReference>
<proteinExistence type="inferred from homology"/>
<evidence type="ECO:0000256" key="6">
    <source>
        <dbReference type="ARBA" id="ARBA00022932"/>
    </source>
</evidence>
<dbReference type="Proteomes" id="UP000248857">
    <property type="component" value="Unassembled WGS sequence"/>
</dbReference>
<keyword evidence="5" id="KW-0235">DNA replication</keyword>
<evidence type="ECO:0000313" key="11">
    <source>
        <dbReference type="EMBL" id="PZD75157.1"/>
    </source>
</evidence>
<organism evidence="11 12">
    <name type="scientific">Acaryochloris thomasi RCC1774</name>
    <dbReference type="NCBI Taxonomy" id="1764569"/>
    <lineage>
        <taxon>Bacteria</taxon>
        <taxon>Bacillati</taxon>
        <taxon>Cyanobacteriota</taxon>
        <taxon>Cyanophyceae</taxon>
        <taxon>Acaryochloridales</taxon>
        <taxon>Acaryochloridaceae</taxon>
        <taxon>Acaryochloris</taxon>
        <taxon>Acaryochloris thomasi</taxon>
    </lineage>
</organism>
<comment type="catalytic activity">
    <reaction evidence="8">
        <text>DNA(n) + a 2'-deoxyribonucleoside 5'-triphosphate = DNA(n+1) + diphosphate</text>
        <dbReference type="Rhea" id="RHEA:22508"/>
        <dbReference type="Rhea" id="RHEA-COMP:17339"/>
        <dbReference type="Rhea" id="RHEA-COMP:17340"/>
        <dbReference type="ChEBI" id="CHEBI:33019"/>
        <dbReference type="ChEBI" id="CHEBI:61560"/>
        <dbReference type="ChEBI" id="CHEBI:173112"/>
        <dbReference type="EC" id="2.7.7.7"/>
    </reaction>
</comment>
<dbReference type="GO" id="GO:0009360">
    <property type="term" value="C:DNA polymerase III complex"/>
    <property type="evidence" value="ECO:0007669"/>
    <property type="project" value="InterPro"/>
</dbReference>
<dbReference type="PANTHER" id="PTHR34388:SF1">
    <property type="entry name" value="DNA POLYMERASE III SUBUNIT DELTA"/>
    <property type="match status" value="1"/>
</dbReference>
<reference evidence="11 12" key="1">
    <citation type="journal article" date="2018" name="Sci. Rep.">
        <title>A novel species of the marine cyanobacterium Acaryochloris with a unique pigment content and lifestyle.</title>
        <authorList>
            <person name="Partensky F."/>
            <person name="Six C."/>
            <person name="Ratin M."/>
            <person name="Garczarek L."/>
            <person name="Vaulot D."/>
            <person name="Probert I."/>
            <person name="Calteau A."/>
            <person name="Gourvil P."/>
            <person name="Marie D."/>
            <person name="Grebert T."/>
            <person name="Bouchier C."/>
            <person name="Le Panse S."/>
            <person name="Gachenot M."/>
            <person name="Rodriguez F."/>
            <person name="Garrido J.L."/>
        </authorList>
    </citation>
    <scope>NUCLEOTIDE SEQUENCE [LARGE SCALE GENOMIC DNA]</scope>
    <source>
        <strain evidence="11 12">RCC1774</strain>
    </source>
</reference>
<protein>
    <recommendedName>
        <fullName evidence="2">DNA polymerase III subunit delta</fullName>
        <ecNumber evidence="1">2.7.7.7</ecNumber>
    </recommendedName>
</protein>
<dbReference type="Gene3D" id="1.10.8.60">
    <property type="match status" value="1"/>
</dbReference>
<evidence type="ECO:0000259" key="10">
    <source>
        <dbReference type="Pfam" id="PF21694"/>
    </source>
</evidence>
<comment type="caution">
    <text evidence="11">The sequence shown here is derived from an EMBL/GenBank/DDBJ whole genome shotgun (WGS) entry which is preliminary data.</text>
</comment>
<dbReference type="EC" id="2.7.7.7" evidence="1"/>
<dbReference type="GO" id="GO:0006261">
    <property type="term" value="P:DNA-templated DNA replication"/>
    <property type="evidence" value="ECO:0007669"/>
    <property type="project" value="TreeGrafter"/>
</dbReference>
<dbReference type="Pfam" id="PF21694">
    <property type="entry name" value="DNA_pol3_delta_C"/>
    <property type="match status" value="1"/>
</dbReference>
<dbReference type="InterPro" id="IPR008921">
    <property type="entry name" value="DNA_pol3_clamp-load_cplx_C"/>
</dbReference>
<dbReference type="EMBL" id="PQWO01000001">
    <property type="protein sequence ID" value="PZD75157.1"/>
    <property type="molecule type" value="Genomic_DNA"/>
</dbReference>
<dbReference type="SUPFAM" id="SSF48019">
    <property type="entry name" value="post-AAA+ oligomerization domain-like"/>
    <property type="match status" value="1"/>
</dbReference>
<name>A0A2W1K685_9CYAN</name>
<dbReference type="InterPro" id="IPR027417">
    <property type="entry name" value="P-loop_NTPase"/>
</dbReference>
<dbReference type="SUPFAM" id="SSF52540">
    <property type="entry name" value="P-loop containing nucleoside triphosphate hydrolases"/>
    <property type="match status" value="1"/>
</dbReference>
<dbReference type="InterPro" id="IPR048466">
    <property type="entry name" value="DNA_pol3_delta-like_C"/>
</dbReference>
<keyword evidence="12" id="KW-1185">Reference proteome</keyword>
<evidence type="ECO:0000256" key="4">
    <source>
        <dbReference type="ARBA" id="ARBA00022695"/>
    </source>
</evidence>
<evidence type="ECO:0000259" key="9">
    <source>
        <dbReference type="Pfam" id="PF06144"/>
    </source>
</evidence>
<accession>A0A2W1K685</accession>